<dbReference type="PATRIC" id="fig|579138.3.peg.1528"/>
<reference evidence="2 3" key="1">
    <citation type="journal article" date="2011" name="J. Bacteriol.">
        <title>Genome sequence of the ethanol-producing Zymomonas mobilis subsp. pomaceae lectotype strain ATCC 29192.</title>
        <authorList>
            <person name="Kouvelis V.N."/>
            <person name="Davenport K.W."/>
            <person name="Brettin T.S."/>
            <person name="Bruce D."/>
            <person name="Detter C."/>
            <person name="Han C.S."/>
            <person name="Nolan M."/>
            <person name="Tapia R."/>
            <person name="Damoulaki A."/>
            <person name="Kyrpides N.C."/>
            <person name="Typas M.A."/>
            <person name="Pappas K.M."/>
        </authorList>
    </citation>
    <scope>NUCLEOTIDE SEQUENCE [LARGE SCALE GENOMIC DNA]</scope>
    <source>
        <strain evidence="3">ATCC 29192 / DSM 22645 / JCM 10191 / CCUG 17912 / NBRC 13757 / NCIMB 11200 / NRRL B-4491 / Barker I</strain>
    </source>
</reference>
<dbReference type="AlphaFoldDB" id="F8EVJ4"/>
<dbReference type="Gene3D" id="3.40.30.10">
    <property type="entry name" value="Glutaredoxin"/>
    <property type="match status" value="1"/>
</dbReference>
<evidence type="ECO:0000313" key="3">
    <source>
        <dbReference type="Proteomes" id="UP000000491"/>
    </source>
</evidence>
<name>F8EVJ4_ZYMMT</name>
<feature type="domain" description="Thioredoxin-like fold" evidence="1">
    <location>
        <begin position="70"/>
        <end position="252"/>
    </location>
</feature>
<dbReference type="Proteomes" id="UP000000491">
    <property type="component" value="Chromosome"/>
</dbReference>
<gene>
    <name evidence="2" type="ordered locus">Zymop_1441</name>
</gene>
<organism evidence="2 3">
    <name type="scientific">Zymomonas mobilis subsp. pomaceae (strain ATCC 29192 / DSM 22645 / JCM 10191 / CCUG 17912 / NBRC 13757 / NCIMB 11200 / NRRL B-4491 / Barker I)</name>
    <dbReference type="NCBI Taxonomy" id="579138"/>
    <lineage>
        <taxon>Bacteria</taxon>
        <taxon>Pseudomonadati</taxon>
        <taxon>Pseudomonadota</taxon>
        <taxon>Alphaproteobacteria</taxon>
        <taxon>Sphingomonadales</taxon>
        <taxon>Zymomonadaceae</taxon>
        <taxon>Zymomonas</taxon>
    </lineage>
</organism>
<dbReference type="Pfam" id="PF13462">
    <property type="entry name" value="Thioredoxin_4"/>
    <property type="match status" value="1"/>
</dbReference>
<dbReference type="STRING" id="579138.Zymop_1441"/>
<dbReference type="InterPro" id="IPR012336">
    <property type="entry name" value="Thioredoxin-like_fold"/>
</dbReference>
<dbReference type="eggNOG" id="COG1651">
    <property type="taxonomic scope" value="Bacteria"/>
</dbReference>
<evidence type="ECO:0000313" key="2">
    <source>
        <dbReference type="EMBL" id="AEI38331.1"/>
    </source>
</evidence>
<dbReference type="EMBL" id="CP002865">
    <property type="protein sequence ID" value="AEI38331.1"/>
    <property type="molecule type" value="Genomic_DNA"/>
</dbReference>
<dbReference type="KEGG" id="zmp:Zymop_1441"/>
<dbReference type="RefSeq" id="WP_013934719.1">
    <property type="nucleotide sequence ID" value="NC_015709.1"/>
</dbReference>
<evidence type="ECO:0000259" key="1">
    <source>
        <dbReference type="Pfam" id="PF13462"/>
    </source>
</evidence>
<dbReference type="Gene3D" id="1.10.40.110">
    <property type="match status" value="1"/>
</dbReference>
<protein>
    <recommendedName>
        <fullName evidence="1">Thioredoxin-like fold domain-containing protein</fullName>
    </recommendedName>
</protein>
<dbReference type="InterPro" id="IPR036249">
    <property type="entry name" value="Thioredoxin-like_sf"/>
</dbReference>
<sequence length="267" mass="30065">MNDHSSSKRGYRGYSLFPLLSTASALTMLFTVPVFSASPIKSRPSLQLTHNIQPDRAKDWGQRVSETSFGSYVIGNPDAPVKLLEYLSLTCPHCAELTRESLQPLMHHYISKGLVSLEIRHAVRDAFDATATLLVRCGDRQHYIDRVEQIFNNQNRWMDSAIEFSQKQAKVRDNISYEAFFQKAATDTGLIEMMKPVGLTSDQSLLCLKDPVALDLLKRQSVEIIEKSKIPGTPYLLLNGRPITDSRTKPDWAIIDSKIKAALQKKN</sequence>
<dbReference type="HOGENOM" id="CLU_000288_47_5_5"/>
<proteinExistence type="predicted"/>
<dbReference type="SUPFAM" id="SSF52833">
    <property type="entry name" value="Thioredoxin-like"/>
    <property type="match status" value="1"/>
</dbReference>
<accession>F8EVJ4</accession>